<evidence type="ECO:0000256" key="3">
    <source>
        <dbReference type="ARBA" id="ARBA00022517"/>
    </source>
</evidence>
<feature type="compositionally biased region" description="Basic and acidic residues" evidence="10">
    <location>
        <begin position="129"/>
        <end position="142"/>
    </location>
</feature>
<gene>
    <name evidence="11" type="ORF">BOTBODRAFT_30734</name>
</gene>
<evidence type="ECO:0000256" key="10">
    <source>
        <dbReference type="SAM" id="MobiDB-lite"/>
    </source>
</evidence>
<dbReference type="OrthoDB" id="448446at2759"/>
<evidence type="ECO:0000256" key="4">
    <source>
        <dbReference type="ARBA" id="ARBA00022552"/>
    </source>
</evidence>
<dbReference type="EMBL" id="KL198026">
    <property type="protein sequence ID" value="KDQ16833.1"/>
    <property type="molecule type" value="Genomic_DNA"/>
</dbReference>
<dbReference type="Pfam" id="PF06102">
    <property type="entry name" value="RRP36"/>
    <property type="match status" value="1"/>
</dbReference>
<keyword evidence="4 9" id="KW-0698">rRNA processing</keyword>
<feature type="compositionally biased region" description="Low complexity" evidence="10">
    <location>
        <begin position="8"/>
        <end position="17"/>
    </location>
</feature>
<name>A0A067MM78_BOTB1</name>
<reference evidence="12" key="1">
    <citation type="journal article" date="2014" name="Proc. Natl. Acad. Sci. U.S.A.">
        <title>Extensive sampling of basidiomycete genomes demonstrates inadequacy of the white-rot/brown-rot paradigm for wood decay fungi.</title>
        <authorList>
            <person name="Riley R."/>
            <person name="Salamov A.A."/>
            <person name="Brown D.W."/>
            <person name="Nagy L.G."/>
            <person name="Floudas D."/>
            <person name="Held B.W."/>
            <person name="Levasseur A."/>
            <person name="Lombard V."/>
            <person name="Morin E."/>
            <person name="Otillar R."/>
            <person name="Lindquist E.A."/>
            <person name="Sun H."/>
            <person name="LaButti K.M."/>
            <person name="Schmutz J."/>
            <person name="Jabbour D."/>
            <person name="Luo H."/>
            <person name="Baker S.E."/>
            <person name="Pisabarro A.G."/>
            <person name="Walton J.D."/>
            <person name="Blanchette R.A."/>
            <person name="Henrissat B."/>
            <person name="Martin F."/>
            <person name="Cullen D."/>
            <person name="Hibbett D.S."/>
            <person name="Grigoriev I.V."/>
        </authorList>
    </citation>
    <scope>NUCLEOTIDE SEQUENCE [LARGE SCALE GENOMIC DNA]</scope>
    <source>
        <strain evidence="12">FD-172 SS1</strain>
    </source>
</reference>
<feature type="region of interest" description="Disordered" evidence="10">
    <location>
        <begin position="364"/>
        <end position="412"/>
    </location>
</feature>
<proteinExistence type="inferred from homology"/>
<accession>A0A067MM78</accession>
<feature type="compositionally biased region" description="Polar residues" evidence="10">
    <location>
        <begin position="18"/>
        <end position="36"/>
    </location>
</feature>
<dbReference type="GO" id="GO:0000462">
    <property type="term" value="P:maturation of SSU-rRNA from tricistronic rRNA transcript (SSU-rRNA, 5.8S rRNA, LSU-rRNA)"/>
    <property type="evidence" value="ECO:0007669"/>
    <property type="project" value="TreeGrafter"/>
</dbReference>
<evidence type="ECO:0000256" key="6">
    <source>
        <dbReference type="ARBA" id="ARBA00023242"/>
    </source>
</evidence>
<evidence type="ECO:0000256" key="8">
    <source>
        <dbReference type="ARBA" id="ARBA00025053"/>
    </source>
</evidence>
<organism evidence="11 12">
    <name type="scientific">Botryobasidium botryosum (strain FD-172 SS1)</name>
    <dbReference type="NCBI Taxonomy" id="930990"/>
    <lineage>
        <taxon>Eukaryota</taxon>
        <taxon>Fungi</taxon>
        <taxon>Dikarya</taxon>
        <taxon>Basidiomycota</taxon>
        <taxon>Agaricomycotina</taxon>
        <taxon>Agaricomycetes</taxon>
        <taxon>Cantharellales</taxon>
        <taxon>Botryobasidiaceae</taxon>
        <taxon>Botryobasidium</taxon>
    </lineage>
</organism>
<evidence type="ECO:0000256" key="7">
    <source>
        <dbReference type="ARBA" id="ARBA00023274"/>
    </source>
</evidence>
<keyword evidence="3 9" id="KW-0690">Ribosome biogenesis</keyword>
<evidence type="ECO:0000256" key="2">
    <source>
        <dbReference type="ARBA" id="ARBA00009418"/>
    </source>
</evidence>
<dbReference type="GO" id="GO:0030686">
    <property type="term" value="C:90S preribosome"/>
    <property type="evidence" value="ECO:0007669"/>
    <property type="project" value="TreeGrafter"/>
</dbReference>
<dbReference type="PANTHER" id="PTHR21738">
    <property type="entry name" value="RIBOSOMAL RNA PROCESSING PROTEIN 36 HOMOLOG"/>
    <property type="match status" value="1"/>
</dbReference>
<comment type="subunit">
    <text evidence="9">Associates with 90S and pre-40S pre-ribosomal particles.</text>
</comment>
<feature type="region of interest" description="Disordered" evidence="10">
    <location>
        <begin position="305"/>
        <end position="344"/>
    </location>
</feature>
<evidence type="ECO:0000313" key="11">
    <source>
        <dbReference type="EMBL" id="KDQ16833.1"/>
    </source>
</evidence>
<dbReference type="AlphaFoldDB" id="A0A067MM78"/>
<feature type="region of interest" description="Disordered" evidence="10">
    <location>
        <begin position="1"/>
        <end position="231"/>
    </location>
</feature>
<keyword evidence="7 9" id="KW-0687">Ribonucleoprotein</keyword>
<keyword evidence="5" id="KW-0175">Coiled coil</keyword>
<keyword evidence="12" id="KW-1185">Reference proteome</keyword>
<dbReference type="GO" id="GO:0005730">
    <property type="term" value="C:nucleolus"/>
    <property type="evidence" value="ECO:0007669"/>
    <property type="project" value="UniProtKB-SubCell"/>
</dbReference>
<dbReference type="Proteomes" id="UP000027195">
    <property type="component" value="Unassembled WGS sequence"/>
</dbReference>
<sequence length="412" mass="46385">MPRRARPAARIPPRSSALSNGRKQRSLTPTASSTGVVRTLKRKHPEMARRGNSQATVNLHEDAQNFADQGGESSEEDASELPSAKGEVYDSDDEDIDGPRVAQWVDEDELDDGLGSGDDNNDNSEAASDEERRDMRTLEHDLSSLPFGALLKAQNALAESMDEDSQDDGDWDTASGDGDFHQDARPGSKGKEVDPNERRERRKIEKRAHKHAPMEMSSKRPVTRRRAVVEVPRIERRDPRFSSLSGEFSSTLFDSSYGFLSDIQKSEVSTLRGALSAARKQLANSPRHLREERQAEVTRLERALKRSESTVERNERERRNQEVLKRAKKEELSKRTEGKRQWHMKDSEKRALLLKGKFEALKATGGQRAVKKAIEKKKKKVSQKEKKSRPFAKGGEVVRGGEGGERKRRRVA</sequence>
<feature type="compositionally biased region" description="Acidic residues" evidence="10">
    <location>
        <begin position="160"/>
        <end position="171"/>
    </location>
</feature>
<evidence type="ECO:0000256" key="9">
    <source>
        <dbReference type="RuleBase" id="RU368027"/>
    </source>
</evidence>
<evidence type="ECO:0000313" key="12">
    <source>
        <dbReference type="Proteomes" id="UP000027195"/>
    </source>
</evidence>
<comment type="function">
    <text evidence="8 9">Component of the 90S pre-ribosome involved in the maturation of rRNAs. Required for early cleavages of the pre-RNAs in the 40S ribosomal subunit maturation pathway.</text>
</comment>
<feature type="compositionally biased region" description="Basic and acidic residues" evidence="10">
    <location>
        <begin position="178"/>
        <end position="203"/>
    </location>
</feature>
<dbReference type="InParanoid" id="A0A067MM78"/>
<keyword evidence="6 9" id="KW-0539">Nucleus</keyword>
<comment type="similarity">
    <text evidence="2 9">Belongs to the RRP36 family.</text>
</comment>
<dbReference type="STRING" id="930990.A0A067MM78"/>
<protein>
    <recommendedName>
        <fullName evidence="9">rRNA biogenesis protein RRP36</fullName>
    </recommendedName>
</protein>
<comment type="subcellular location">
    <subcellularLocation>
        <location evidence="1 9">Nucleus</location>
        <location evidence="1 9">Nucleolus</location>
    </subcellularLocation>
</comment>
<feature type="compositionally biased region" description="Basic residues" evidence="10">
    <location>
        <begin position="369"/>
        <end position="390"/>
    </location>
</feature>
<dbReference type="HOGENOM" id="CLU_048802_1_0_1"/>
<evidence type="ECO:0000256" key="5">
    <source>
        <dbReference type="ARBA" id="ARBA00023054"/>
    </source>
</evidence>
<dbReference type="PANTHER" id="PTHR21738:SF0">
    <property type="entry name" value="RIBOSOMAL RNA PROCESSING PROTEIN 36 HOMOLOG"/>
    <property type="match status" value="1"/>
</dbReference>
<evidence type="ECO:0000256" key="1">
    <source>
        <dbReference type="ARBA" id="ARBA00004604"/>
    </source>
</evidence>
<dbReference type="InterPro" id="IPR009292">
    <property type="entry name" value="RRP36"/>
</dbReference>